<dbReference type="PANTHER" id="PTHR42973">
    <property type="entry name" value="BINDING OXIDOREDUCTASE, PUTATIVE (AFU_ORTHOLOGUE AFUA_1G17690)-RELATED"/>
    <property type="match status" value="1"/>
</dbReference>
<dbReference type="Pfam" id="PF08031">
    <property type="entry name" value="BBE"/>
    <property type="match status" value="1"/>
</dbReference>
<name>A0A7J0CCL5_9ACTN</name>
<proteinExistence type="inferred from homology"/>
<dbReference type="PROSITE" id="PS51014">
    <property type="entry name" value="COBK_CBIJ"/>
    <property type="match status" value="1"/>
</dbReference>
<keyword evidence="9" id="KW-1185">Reference proteome</keyword>
<dbReference type="Pfam" id="PF01565">
    <property type="entry name" value="FAD_binding_4"/>
    <property type="match status" value="1"/>
</dbReference>
<sequence length="454" mass="48230">MYRSAAVQKLAGRVSGPALGPQDEGYAAEVAGFNTIVQHRPAIVVGVRNAAEVRRAVTFAAENAMPTAVQATGHGPSRAAEGAGLLINTRRMDKVTVDPVARVARAEAGTQWHQVVEAAAGHGLAPLNGSSPLVGVVGYTLGGGLALLSRTHGFAADHVTAVDVVTPDGRSRTATARQNTDLFWALRGGKGNFGVVTALEFGLVPVPRFYGGGLFFPGDAAADVLHTWRVWTESVPQEMASSLALLRMPDMEPIPEFLRGRLVVHVRVAHLGSAEEGDRLVRPLRAIAPPLVDTLAEMPYTRFAEIHNDPAFPIPYDERSTMLSELGKSAADELLALAGPGSDCADLVVELRHMGGALSRPPAVESAVDHRDAAFCLSTLGLPGGRPDRVVDGMASWGTGRSYLNFLAGPGTAQLAERGYRPATYARLGEIKARYDPENLFRFNHNIPPRAKSL</sequence>
<evidence type="ECO:0000313" key="7">
    <source>
        <dbReference type="EMBL" id="GFN00266.1"/>
    </source>
</evidence>
<dbReference type="PANTHER" id="PTHR42973:SF39">
    <property type="entry name" value="FAD-BINDING PCMH-TYPE DOMAIN-CONTAINING PROTEIN"/>
    <property type="match status" value="1"/>
</dbReference>
<evidence type="ECO:0000313" key="9">
    <source>
        <dbReference type="Proteomes" id="UP000498980"/>
    </source>
</evidence>
<dbReference type="SUPFAM" id="SSF56176">
    <property type="entry name" value="FAD-binding/transporter-associated domain-like"/>
    <property type="match status" value="1"/>
</dbReference>
<dbReference type="GO" id="GO:0071949">
    <property type="term" value="F:FAD binding"/>
    <property type="evidence" value="ECO:0007669"/>
    <property type="project" value="InterPro"/>
</dbReference>
<dbReference type="InterPro" id="IPR006094">
    <property type="entry name" value="Oxid_FAD_bind_N"/>
</dbReference>
<feature type="domain" description="FAD-binding PCMH-type" evidence="6">
    <location>
        <begin position="37"/>
        <end position="206"/>
    </location>
</feature>
<protein>
    <submittedName>
        <fullName evidence="8">FAD/FMN-containing dehydrogenase</fullName>
    </submittedName>
    <submittedName>
        <fullName evidence="7">Oxidoreductase</fullName>
    </submittedName>
</protein>
<evidence type="ECO:0000259" key="6">
    <source>
        <dbReference type="PROSITE" id="PS51387"/>
    </source>
</evidence>
<dbReference type="InterPro" id="IPR012951">
    <property type="entry name" value="BBE"/>
</dbReference>
<dbReference type="NCBIfam" id="NF041226">
    <property type="entry name" value="BagK_FevA1"/>
    <property type="match status" value="1"/>
</dbReference>
<dbReference type="InterPro" id="IPR036318">
    <property type="entry name" value="FAD-bd_PCMH-like_sf"/>
</dbReference>
<dbReference type="EMBL" id="JACCCF010000001">
    <property type="protein sequence ID" value="NYE43779.1"/>
    <property type="molecule type" value="Genomic_DNA"/>
</dbReference>
<dbReference type="InterPro" id="IPR016169">
    <property type="entry name" value="FAD-bd_PCMH_sub2"/>
</dbReference>
<reference evidence="7 9" key="1">
    <citation type="submission" date="2020-05" db="EMBL/GenBank/DDBJ databases">
        <title>Whole genome shotgun sequence of Streptomyces fulvorobeus NBRC 15897.</title>
        <authorList>
            <person name="Komaki H."/>
            <person name="Tamura T."/>
        </authorList>
    </citation>
    <scope>NUCLEOTIDE SEQUENCE [LARGE SCALE GENOMIC DNA]</scope>
    <source>
        <strain evidence="7 9">NBRC 15897</strain>
    </source>
</reference>
<dbReference type="Proteomes" id="UP000530403">
    <property type="component" value="Unassembled WGS sequence"/>
</dbReference>
<organism evidence="7 9">
    <name type="scientific">Streptomyces fulvorobeus</name>
    <dbReference type="NCBI Taxonomy" id="284028"/>
    <lineage>
        <taxon>Bacteria</taxon>
        <taxon>Bacillati</taxon>
        <taxon>Actinomycetota</taxon>
        <taxon>Actinomycetes</taxon>
        <taxon>Kitasatosporales</taxon>
        <taxon>Streptomycetaceae</taxon>
        <taxon>Streptomyces</taxon>
    </lineage>
</organism>
<dbReference type="RefSeq" id="WP_173316603.1">
    <property type="nucleotide sequence ID" value="NZ_BAAAUE010000013.1"/>
</dbReference>
<dbReference type="InterPro" id="IPR050416">
    <property type="entry name" value="FAD-linked_Oxidoreductase"/>
</dbReference>
<dbReference type="GO" id="GO:0016994">
    <property type="term" value="F:precorrin-6A reductase activity"/>
    <property type="evidence" value="ECO:0007669"/>
    <property type="project" value="InterPro"/>
</dbReference>
<comment type="similarity">
    <text evidence="2">Belongs to the oxygen-dependent FAD-linked oxidoreductase family.</text>
</comment>
<evidence type="ECO:0000256" key="1">
    <source>
        <dbReference type="ARBA" id="ARBA00001974"/>
    </source>
</evidence>
<dbReference type="Proteomes" id="UP000498980">
    <property type="component" value="Unassembled WGS sequence"/>
</dbReference>
<evidence type="ECO:0000256" key="2">
    <source>
        <dbReference type="ARBA" id="ARBA00005466"/>
    </source>
</evidence>
<comment type="cofactor">
    <cofactor evidence="1">
        <name>FAD</name>
        <dbReference type="ChEBI" id="CHEBI:57692"/>
    </cofactor>
</comment>
<dbReference type="PROSITE" id="PS51387">
    <property type="entry name" value="FAD_PCMH"/>
    <property type="match status" value="1"/>
</dbReference>
<keyword evidence="3" id="KW-0285">Flavoprotein</keyword>
<dbReference type="AlphaFoldDB" id="A0A7J0CCL5"/>
<evidence type="ECO:0000313" key="8">
    <source>
        <dbReference type="EMBL" id="NYE43779.1"/>
    </source>
</evidence>
<evidence type="ECO:0000313" key="10">
    <source>
        <dbReference type="Proteomes" id="UP000530403"/>
    </source>
</evidence>
<evidence type="ECO:0000256" key="4">
    <source>
        <dbReference type="ARBA" id="ARBA00022827"/>
    </source>
</evidence>
<dbReference type="UniPathway" id="UPA00148"/>
<dbReference type="Gene3D" id="3.30.43.10">
    <property type="entry name" value="Uridine Diphospho-n-acetylenolpyruvylglucosamine Reductase, domain 2"/>
    <property type="match status" value="1"/>
</dbReference>
<dbReference type="InterPro" id="IPR016166">
    <property type="entry name" value="FAD-bd_PCMH"/>
</dbReference>
<comment type="caution">
    <text evidence="7">The sequence shown here is derived from an EMBL/GenBank/DDBJ whole genome shotgun (WGS) entry which is preliminary data.</text>
</comment>
<evidence type="ECO:0000256" key="5">
    <source>
        <dbReference type="ARBA" id="ARBA00023002"/>
    </source>
</evidence>
<evidence type="ECO:0000256" key="3">
    <source>
        <dbReference type="ARBA" id="ARBA00022630"/>
    </source>
</evidence>
<reference evidence="8 10" key="2">
    <citation type="submission" date="2020-07" db="EMBL/GenBank/DDBJ databases">
        <title>Sequencing the genomes of 1000 actinobacteria strains.</title>
        <authorList>
            <person name="Klenk H.-P."/>
        </authorList>
    </citation>
    <scope>NUCLEOTIDE SEQUENCE [LARGE SCALE GENOMIC DNA]</scope>
    <source>
        <strain evidence="8 10">DSM 41455</strain>
    </source>
</reference>
<accession>A0A7J0CCL5</accession>
<gene>
    <name evidence="8" type="ORF">HEB29_004790</name>
    <name evidence="7" type="ORF">Sfulv_50760</name>
</gene>
<keyword evidence="5" id="KW-0560">Oxidoreductase</keyword>
<dbReference type="Gene3D" id="3.40.462.20">
    <property type="match status" value="1"/>
</dbReference>
<dbReference type="Gene3D" id="3.30.465.10">
    <property type="match status" value="1"/>
</dbReference>
<keyword evidence="4" id="KW-0274">FAD</keyword>
<dbReference type="EMBL" id="BLWC01000001">
    <property type="protein sequence ID" value="GFN00266.1"/>
    <property type="molecule type" value="Genomic_DNA"/>
</dbReference>
<dbReference type="InterPro" id="IPR003723">
    <property type="entry name" value="Precorrin-6x_reduct"/>
</dbReference>
<dbReference type="GO" id="GO:0009236">
    <property type="term" value="P:cobalamin biosynthetic process"/>
    <property type="evidence" value="ECO:0007669"/>
    <property type="project" value="UniProtKB-UniPathway"/>
</dbReference>
<dbReference type="InterPro" id="IPR016167">
    <property type="entry name" value="FAD-bd_PCMH_sub1"/>
</dbReference>